<organism evidence="4 5">
    <name type="scientific">Nicrophorus vespilloides</name>
    <name type="common">Boreal carrion beetle</name>
    <dbReference type="NCBI Taxonomy" id="110193"/>
    <lineage>
        <taxon>Eukaryota</taxon>
        <taxon>Metazoa</taxon>
        <taxon>Ecdysozoa</taxon>
        <taxon>Arthropoda</taxon>
        <taxon>Hexapoda</taxon>
        <taxon>Insecta</taxon>
        <taxon>Pterygota</taxon>
        <taxon>Neoptera</taxon>
        <taxon>Endopterygota</taxon>
        <taxon>Coleoptera</taxon>
        <taxon>Polyphaga</taxon>
        <taxon>Staphyliniformia</taxon>
        <taxon>Silphidae</taxon>
        <taxon>Nicrophorinae</taxon>
        <taxon>Nicrophorus</taxon>
    </lineage>
</organism>
<reference evidence="5" key="1">
    <citation type="submission" date="2025-08" db="UniProtKB">
        <authorList>
            <consortium name="RefSeq"/>
        </authorList>
    </citation>
    <scope>IDENTIFICATION</scope>
    <source>
        <tissue evidence="5">Whole Larva</tissue>
    </source>
</reference>
<accession>A0ABM1MNG6</accession>
<evidence type="ECO:0000256" key="3">
    <source>
        <dbReference type="HAMAP-Rule" id="MF_03149"/>
    </source>
</evidence>
<dbReference type="RefSeq" id="XP_017776116.1">
    <property type="nucleotide sequence ID" value="XM_017920627.1"/>
</dbReference>
<keyword evidence="3" id="KW-0648">Protein biosynthesis</keyword>
<dbReference type="SUPFAM" id="SSF141000">
    <property type="entry name" value="Glu-tRNAGln amidotransferase C subunit"/>
    <property type="match status" value="1"/>
</dbReference>
<proteinExistence type="inferred from homology"/>
<dbReference type="Proteomes" id="UP000695000">
    <property type="component" value="Unplaced"/>
</dbReference>
<dbReference type="InterPro" id="IPR036113">
    <property type="entry name" value="Asp/Glu-ADT_sf_sub_c"/>
</dbReference>
<evidence type="ECO:0000256" key="1">
    <source>
        <dbReference type="ARBA" id="ARBA00022741"/>
    </source>
</evidence>
<comment type="similarity">
    <text evidence="3">Belongs to the GatC family.</text>
</comment>
<keyword evidence="3" id="KW-0436">Ligase</keyword>
<comment type="function">
    <text evidence="3">Allows the formation of correctly charged Gln-tRNA(Gln) through the transamidation of misacylated Glu-tRNA(Gln) in the mitochondria. The reaction takes place in the presence of glutamine and ATP through an activated gamma-phospho-Glu-tRNA(Gln).</text>
</comment>
<evidence type="ECO:0000313" key="4">
    <source>
        <dbReference type="Proteomes" id="UP000695000"/>
    </source>
</evidence>
<dbReference type="NCBIfam" id="TIGR00135">
    <property type="entry name" value="gatC"/>
    <property type="match status" value="1"/>
</dbReference>
<comment type="subcellular location">
    <subcellularLocation>
        <location evidence="3">Mitochondrion</location>
    </subcellularLocation>
</comment>
<dbReference type="InterPro" id="IPR003837">
    <property type="entry name" value="GatC"/>
</dbReference>
<comment type="catalytic activity">
    <reaction evidence="3">
        <text>L-glutamyl-tRNA(Gln) + L-glutamine + ATP + H2O = L-glutaminyl-tRNA(Gln) + L-glutamate + ADP + phosphate + H(+)</text>
        <dbReference type="Rhea" id="RHEA:17521"/>
        <dbReference type="Rhea" id="RHEA-COMP:9681"/>
        <dbReference type="Rhea" id="RHEA-COMP:9684"/>
        <dbReference type="ChEBI" id="CHEBI:15377"/>
        <dbReference type="ChEBI" id="CHEBI:15378"/>
        <dbReference type="ChEBI" id="CHEBI:29985"/>
        <dbReference type="ChEBI" id="CHEBI:30616"/>
        <dbReference type="ChEBI" id="CHEBI:43474"/>
        <dbReference type="ChEBI" id="CHEBI:58359"/>
        <dbReference type="ChEBI" id="CHEBI:78520"/>
        <dbReference type="ChEBI" id="CHEBI:78521"/>
        <dbReference type="ChEBI" id="CHEBI:456216"/>
    </reaction>
</comment>
<comment type="subunit">
    <text evidence="3">Subunit of the heterotrimeric GatCAB amidotransferase (AdT) complex, composed of A, B and C subunits.</text>
</comment>
<keyword evidence="1 3" id="KW-0547">Nucleotide-binding</keyword>
<protein>
    <recommendedName>
        <fullName evidence="3">Glutamyl-tRNA(Gln) amidotransferase subunit C, mitochondrial</fullName>
        <shortName evidence="3">Glu-AdT subunit C</shortName>
        <ecNumber evidence="3">6.3.5.-</ecNumber>
    </recommendedName>
</protein>
<sequence>MNYISRSIVRLYCTKPRVILNRKYLVPKYPAQSTIDARKLPERTKIDANTIALLERLSLVDCANRQSIETLEEAIAFADQILQVNTEGVEPLVTVLEDRPLVVREDEVTEGNRRAEVLLNASVVEDEYFVAPPGNIPLEARENLLHEEEKCN</sequence>
<keyword evidence="4" id="KW-1185">Reference proteome</keyword>
<name>A0ABM1MNG6_NICVS</name>
<dbReference type="Pfam" id="PF02686">
    <property type="entry name" value="GatC"/>
    <property type="match status" value="1"/>
</dbReference>
<dbReference type="EC" id="6.3.5.-" evidence="3"/>
<dbReference type="HAMAP" id="MF_00122">
    <property type="entry name" value="GatC"/>
    <property type="match status" value="1"/>
</dbReference>
<keyword evidence="2 3" id="KW-0496">Mitochondrion</keyword>
<dbReference type="PANTHER" id="PTHR15004:SF0">
    <property type="entry name" value="GLUTAMYL-TRNA(GLN) AMIDOTRANSFERASE SUBUNIT C, MITOCHONDRIAL"/>
    <property type="match status" value="1"/>
</dbReference>
<gene>
    <name evidence="5" type="primary">LOC108562334</name>
</gene>
<evidence type="ECO:0000256" key="2">
    <source>
        <dbReference type="ARBA" id="ARBA00023128"/>
    </source>
</evidence>
<evidence type="ECO:0000313" key="5">
    <source>
        <dbReference type="RefSeq" id="XP_017776116.1"/>
    </source>
</evidence>
<dbReference type="GeneID" id="108562334"/>
<keyword evidence="3" id="KW-0067">ATP-binding</keyword>
<dbReference type="PANTHER" id="PTHR15004">
    <property type="entry name" value="GLUTAMYL-TRNA(GLN) AMIDOTRANSFERASE SUBUNIT C, MITOCHONDRIAL"/>
    <property type="match status" value="1"/>
</dbReference>